<gene>
    <name evidence="1" type="ORF">BRLA_c010480</name>
</gene>
<keyword evidence="2" id="KW-1185">Reference proteome</keyword>
<dbReference type="eggNOG" id="ENOG502ZVBG">
    <property type="taxonomic scope" value="Bacteria"/>
</dbReference>
<evidence type="ECO:0000313" key="1">
    <source>
        <dbReference type="EMBL" id="AIG25388.1"/>
    </source>
</evidence>
<dbReference type="RefSeq" id="WP_003335083.1">
    <property type="nucleotide sequence ID" value="NZ_CP007806.1"/>
</dbReference>
<dbReference type="EMBL" id="CP007806">
    <property type="protein sequence ID" value="AIG25388.1"/>
    <property type="molecule type" value="Genomic_DNA"/>
</dbReference>
<dbReference type="AlphaFoldDB" id="A0A075R2F2"/>
<accession>A0A075R2F2</accession>
<proteinExistence type="predicted"/>
<dbReference type="Proteomes" id="UP000005850">
    <property type="component" value="Chromosome"/>
</dbReference>
<organism evidence="1 2">
    <name type="scientific">Brevibacillus laterosporus LMG 15441</name>
    <dbReference type="NCBI Taxonomy" id="1042163"/>
    <lineage>
        <taxon>Bacteria</taxon>
        <taxon>Bacillati</taxon>
        <taxon>Bacillota</taxon>
        <taxon>Bacilli</taxon>
        <taxon>Bacillales</taxon>
        <taxon>Paenibacillaceae</taxon>
        <taxon>Brevibacillus</taxon>
    </lineage>
</organism>
<evidence type="ECO:0000313" key="2">
    <source>
        <dbReference type="Proteomes" id="UP000005850"/>
    </source>
</evidence>
<dbReference type="KEGG" id="blr:BRLA_c010480"/>
<reference evidence="1 2" key="1">
    <citation type="journal article" date="2011" name="J. Bacteriol.">
        <title>Genome sequence of Brevibacillus laterosporus LMG 15441, a pathogen of invertebrates.</title>
        <authorList>
            <person name="Djukic M."/>
            <person name="Poehlein A."/>
            <person name="Thurmer A."/>
            <person name="Daniel R."/>
        </authorList>
    </citation>
    <scope>NUCLEOTIDE SEQUENCE [LARGE SCALE GENOMIC DNA]</scope>
    <source>
        <strain evidence="1 2">LMG 15441</strain>
    </source>
</reference>
<dbReference type="STRING" id="1042163.BRLA_c010480"/>
<name>A0A075R2F2_BRELA</name>
<dbReference type="HOGENOM" id="CLU_2178814_0_0_9"/>
<protein>
    <submittedName>
        <fullName evidence="1">Uncharacterized protein</fullName>
    </submittedName>
</protein>
<sequence>MSYLSTTPAPDKKPYYLSIHPHSVKGDIIDNPTDTSFDYEVLATPGEIRQLQELFEMAYDEDLGGEPEEYDEALDQIYQLIYHLGSSDTRRRLESIGIHGEDHRGSANM</sequence>